<protein>
    <recommendedName>
        <fullName evidence="5">Tetratricopeptide repeat protein</fullName>
    </recommendedName>
</protein>
<dbReference type="InterPro" id="IPR011990">
    <property type="entry name" value="TPR-like_helical_dom_sf"/>
</dbReference>
<dbReference type="SUPFAM" id="SSF48452">
    <property type="entry name" value="TPR-like"/>
    <property type="match status" value="1"/>
</dbReference>
<proteinExistence type="predicted"/>
<keyword evidence="1" id="KW-0175">Coiled coil</keyword>
<organism evidence="3 4">
    <name type="scientific">Candidatus Lokiarchaeum ossiferum</name>
    <dbReference type="NCBI Taxonomy" id="2951803"/>
    <lineage>
        <taxon>Archaea</taxon>
        <taxon>Promethearchaeati</taxon>
        <taxon>Promethearchaeota</taxon>
        <taxon>Promethearchaeia</taxon>
        <taxon>Promethearchaeales</taxon>
        <taxon>Promethearchaeaceae</taxon>
        <taxon>Candidatus Lokiarchaeum</taxon>
    </lineage>
</organism>
<evidence type="ECO:0000313" key="4">
    <source>
        <dbReference type="Proteomes" id="UP001208689"/>
    </source>
</evidence>
<dbReference type="SMART" id="SM00028">
    <property type="entry name" value="TPR"/>
    <property type="match status" value="5"/>
</dbReference>
<dbReference type="EMBL" id="CP104013">
    <property type="protein sequence ID" value="UYP48113.1"/>
    <property type="molecule type" value="Genomic_DNA"/>
</dbReference>
<evidence type="ECO:0000256" key="2">
    <source>
        <dbReference type="SAM" id="MobiDB-lite"/>
    </source>
</evidence>
<gene>
    <name evidence="3" type="ORF">NEF87_004398</name>
</gene>
<dbReference type="Gene3D" id="1.25.40.10">
    <property type="entry name" value="Tetratricopeptide repeat domain"/>
    <property type="match status" value="1"/>
</dbReference>
<keyword evidence="4" id="KW-1185">Reference proteome</keyword>
<dbReference type="InterPro" id="IPR019734">
    <property type="entry name" value="TPR_rpt"/>
</dbReference>
<evidence type="ECO:0008006" key="5">
    <source>
        <dbReference type="Google" id="ProtNLM"/>
    </source>
</evidence>
<evidence type="ECO:0000256" key="1">
    <source>
        <dbReference type="SAM" id="Coils"/>
    </source>
</evidence>
<reference evidence="3" key="1">
    <citation type="submission" date="2022-09" db="EMBL/GenBank/DDBJ databases">
        <title>Actin cytoskeleton and complex cell architecture in an #Asgard archaeon.</title>
        <authorList>
            <person name="Ponce Toledo R.I."/>
            <person name="Schleper C."/>
            <person name="Rodrigues Oliveira T."/>
            <person name="Wollweber F."/>
            <person name="Xu J."/>
            <person name="Rittmann S."/>
            <person name="Klingl A."/>
            <person name="Pilhofer M."/>
        </authorList>
    </citation>
    <scope>NUCLEOTIDE SEQUENCE</scope>
    <source>
        <strain evidence="3">B-35</strain>
    </source>
</reference>
<dbReference type="Proteomes" id="UP001208689">
    <property type="component" value="Chromosome"/>
</dbReference>
<sequence>MPVDEVLLNLAFELTEEGEGYAHQGNYSEAILKLQQALDLFQKANLPDTEKSKVMNMMDIRQKEYERLERETRESGIESPPQTTSIDNLVEEGLQLLNEAEFLLNQENYSAAIEIFHKSVEKLTRAGWSSEQLKSIHVIINNISKLLDQESSSPSLSMNQESPAESSNFSPTFLKTQQSDFIDKKIKVTPQNSGEEQYVPSFLKLQNVQKDIRTHQSSEREINKKIEDEYSPSFLKTNQPNYSLPSKPIVDADEDQNYIPSYSLSNQTDVIDEPGKKTALGASVIDASQHNDEDYIPSFAKNIEKGQDFDSTEIAHLLKQASGEVLNSIPPSEHKSSVSVSVEDQDNMASELPENEILSGGEIPSFKIIDLRNQVEMRSQSLLDQFEEILADHEKKLDEIFISINQIRKLEEQNKFNLAIAQLNICIDKLKKIPGWTDQATTLIAWLLILREKNRLITQSNKVQDLDLTRINAEFTRIMQGSLKSSSQVTISFDSLLNQELSGEQLFQTKLNQQKLFQDAIFELFDQGHLHILGEKYKKAIQIWNDALIKINSLQWKEFANQNRKFLSHLARLSDLYDLSLLSDSQKEKTSSFSRENYEAENKKKTQARLLRLNLLEKQSNEYDKVQSEAFSQIDQAEICLQRNEFEDAIHLYEDAIHKLVEIGWESQISALNTRLSVIRSKKEQFLTNLQSKYYEELKRKESERQVQDEIQQAITRKQEKMHTEKIQRENFKTENQILLEIQTSIRSKIEEVGNYLDVHQFQEASETLDSVLTLINTHGLNDQRATIEQLKKTIVQKEQNYRLEIQSQKLHEKQMLQEKLEFERYLEAQSKEIALQRDQKQKKLADFHQKKMDQRKLEQQAFQLMDDAEKFLNINEFTQAIDYYKQANLIFKSIGWNIDEKSHLERVYRIQAEYVKTVDQAEKERLRQVEQKHQVELQEKQRKQTKQSALNDIHALLGSIGQKSSTPIPADEKKLKGEDKMGEEMKLILSATSKQMKETLKERNAVIDRTVRTIGSEINTAATTREELQRIEEQKKAALLAAAQKKKEDEEKLKAKQEIDAFKRMIQAAVKKKNQT</sequence>
<name>A0ABY6HX55_9ARCH</name>
<feature type="coiled-coil region" evidence="1">
    <location>
        <begin position="919"/>
        <end position="947"/>
    </location>
</feature>
<accession>A0ABY6HX55</accession>
<feature type="coiled-coil region" evidence="1">
    <location>
        <begin position="1022"/>
        <end position="1066"/>
    </location>
</feature>
<evidence type="ECO:0000313" key="3">
    <source>
        <dbReference type="EMBL" id="UYP48113.1"/>
    </source>
</evidence>
<feature type="region of interest" description="Disordered" evidence="2">
    <location>
        <begin position="151"/>
        <end position="171"/>
    </location>
</feature>